<dbReference type="EMBL" id="JALJOQ010000015">
    <property type="protein sequence ID" value="KAK9810685.1"/>
    <property type="molecule type" value="Genomic_DNA"/>
</dbReference>
<evidence type="ECO:0000313" key="2">
    <source>
        <dbReference type="Proteomes" id="UP001465755"/>
    </source>
</evidence>
<name>A0AAW1PLL2_9CHLO</name>
<protein>
    <recommendedName>
        <fullName evidence="3">Coenzyme Q-binding protein COQ10 START domain-containing protein</fullName>
    </recommendedName>
</protein>
<dbReference type="AlphaFoldDB" id="A0AAW1PLL2"/>
<evidence type="ECO:0000313" key="1">
    <source>
        <dbReference type="EMBL" id="KAK9810685.1"/>
    </source>
</evidence>
<proteinExistence type="predicted"/>
<reference evidence="1 2" key="1">
    <citation type="journal article" date="2024" name="Nat. Commun.">
        <title>Phylogenomics reveals the evolutionary origins of lichenization in chlorophyte algae.</title>
        <authorList>
            <person name="Puginier C."/>
            <person name="Libourel C."/>
            <person name="Otte J."/>
            <person name="Skaloud P."/>
            <person name="Haon M."/>
            <person name="Grisel S."/>
            <person name="Petersen M."/>
            <person name="Berrin J.G."/>
            <person name="Delaux P.M."/>
            <person name="Dal Grande F."/>
            <person name="Keller J."/>
        </authorList>
    </citation>
    <scope>NUCLEOTIDE SEQUENCE [LARGE SCALE GENOMIC DNA]</scope>
    <source>
        <strain evidence="1 2">SAG 2036</strain>
    </source>
</reference>
<organism evidence="1 2">
    <name type="scientific">Symbiochloris irregularis</name>
    <dbReference type="NCBI Taxonomy" id="706552"/>
    <lineage>
        <taxon>Eukaryota</taxon>
        <taxon>Viridiplantae</taxon>
        <taxon>Chlorophyta</taxon>
        <taxon>core chlorophytes</taxon>
        <taxon>Trebouxiophyceae</taxon>
        <taxon>Trebouxiales</taxon>
        <taxon>Trebouxiaceae</taxon>
        <taxon>Symbiochloris</taxon>
    </lineage>
</organism>
<dbReference type="Proteomes" id="UP001465755">
    <property type="component" value="Unassembled WGS sequence"/>
</dbReference>
<gene>
    <name evidence="1" type="ORF">WJX73_010628</name>
</gene>
<comment type="caution">
    <text evidence="1">The sequence shown here is derived from an EMBL/GenBank/DDBJ whole genome shotgun (WGS) entry which is preliminary data.</text>
</comment>
<accession>A0AAW1PLL2</accession>
<evidence type="ECO:0008006" key="3">
    <source>
        <dbReference type="Google" id="ProtNLM"/>
    </source>
</evidence>
<keyword evidence="2" id="KW-1185">Reference proteome</keyword>
<sequence length="162" mass="18219">MLTSEDSSRIFQCHCGVAGRRIVSEQPGIREIQVDPIIFVRFLWIQREVPTAMHVIEDSHDSSCLVVRNTLRHSDYLKSLDMNWEIRPTHGQSGQVTGTAVKLTHSVTPKGLPPFAHRMPGVLQMFKSKTTAAVEDVLQDMQNVITRMHAGETWDDISKASP</sequence>